<dbReference type="SUPFAM" id="SSF54106">
    <property type="entry name" value="LysM domain"/>
    <property type="match status" value="1"/>
</dbReference>
<dbReference type="CDD" id="cd00118">
    <property type="entry name" value="LysM"/>
    <property type="match status" value="2"/>
</dbReference>
<evidence type="ECO:0000313" key="3">
    <source>
        <dbReference type="EMBL" id="CAD7695316.1"/>
    </source>
</evidence>
<dbReference type="InterPro" id="IPR036779">
    <property type="entry name" value="LysM_dom_sf"/>
</dbReference>
<dbReference type="AlphaFoldDB" id="A0A8S1IKW4"/>
<dbReference type="PROSITE" id="PS51782">
    <property type="entry name" value="LYSM"/>
    <property type="match status" value="1"/>
</dbReference>
<feature type="region of interest" description="Disordered" evidence="1">
    <location>
        <begin position="182"/>
        <end position="225"/>
    </location>
</feature>
<sequence>MIDFYNIQFYNQVTSEYDTYEELFEMATGGSNMTALRQIRDGTSFGFPGIPLDKIVLGKPVTSNGVVNTGFVEMTQLSRFLVQAKAKEILPRGFMGWQWFLDIEELDSQWSHVMGSAWTGFPIPPPLPERQGPEIIMLPPPPVGSGQCAGSYTVQSGDSLSKIGRLYPDTIQVGQVLKIPPCDPGVDGGTPEPPAAPTTPGLPSCDDNNDDEEEEDFDDGDDDVNNAAPIVLVPPPAGSGECAALYEVAPGDTLFAIGQMFGLPYQEVFAANTDILPDENTIEVGQVLKIPPCDPGVVSP</sequence>
<proteinExistence type="predicted"/>
<dbReference type="OrthoDB" id="2107166at2759"/>
<dbReference type="SUPFAM" id="SSF51445">
    <property type="entry name" value="(Trans)glycosidases"/>
    <property type="match status" value="1"/>
</dbReference>
<protein>
    <recommendedName>
        <fullName evidence="2">LysM domain-containing protein</fullName>
    </recommendedName>
</protein>
<keyword evidence="4" id="KW-1185">Reference proteome</keyword>
<evidence type="ECO:0000259" key="2">
    <source>
        <dbReference type="PROSITE" id="PS51782"/>
    </source>
</evidence>
<dbReference type="Gene3D" id="3.20.20.80">
    <property type="entry name" value="Glycosidases"/>
    <property type="match status" value="1"/>
</dbReference>
<comment type="caution">
    <text evidence="3">The sequence shown here is derived from an EMBL/GenBank/DDBJ whole genome shotgun (WGS) entry which is preliminary data.</text>
</comment>
<feature type="compositionally biased region" description="Acidic residues" evidence="1">
    <location>
        <begin position="207"/>
        <end position="224"/>
    </location>
</feature>
<dbReference type="Pfam" id="PF01476">
    <property type="entry name" value="LysM"/>
    <property type="match status" value="2"/>
</dbReference>
<gene>
    <name evidence="3" type="ORF">OSTQU699_LOCUS677</name>
</gene>
<accession>A0A8S1IKW4</accession>
<dbReference type="EMBL" id="CAJHUC010000331">
    <property type="protein sequence ID" value="CAD7695316.1"/>
    <property type="molecule type" value="Genomic_DNA"/>
</dbReference>
<evidence type="ECO:0000256" key="1">
    <source>
        <dbReference type="SAM" id="MobiDB-lite"/>
    </source>
</evidence>
<dbReference type="Proteomes" id="UP000708148">
    <property type="component" value="Unassembled WGS sequence"/>
</dbReference>
<feature type="domain" description="LysM" evidence="2">
    <location>
        <begin position="244"/>
        <end position="290"/>
    </location>
</feature>
<reference evidence="3" key="1">
    <citation type="submission" date="2020-12" db="EMBL/GenBank/DDBJ databases">
        <authorList>
            <person name="Iha C."/>
        </authorList>
    </citation>
    <scope>NUCLEOTIDE SEQUENCE</scope>
</reference>
<name>A0A8S1IKW4_9CHLO</name>
<evidence type="ECO:0000313" key="4">
    <source>
        <dbReference type="Proteomes" id="UP000708148"/>
    </source>
</evidence>
<dbReference type="SMART" id="SM00257">
    <property type="entry name" value="LysM"/>
    <property type="match status" value="2"/>
</dbReference>
<dbReference type="InterPro" id="IPR018392">
    <property type="entry name" value="LysM"/>
</dbReference>
<dbReference type="InterPro" id="IPR017853">
    <property type="entry name" value="GH"/>
</dbReference>
<organism evidence="3 4">
    <name type="scientific">Ostreobium quekettii</name>
    <dbReference type="NCBI Taxonomy" id="121088"/>
    <lineage>
        <taxon>Eukaryota</taxon>
        <taxon>Viridiplantae</taxon>
        <taxon>Chlorophyta</taxon>
        <taxon>core chlorophytes</taxon>
        <taxon>Ulvophyceae</taxon>
        <taxon>TCBD clade</taxon>
        <taxon>Bryopsidales</taxon>
        <taxon>Ostreobineae</taxon>
        <taxon>Ostreobiaceae</taxon>
        <taxon>Ostreobium</taxon>
    </lineage>
</organism>
<dbReference type="Gene3D" id="3.10.350.10">
    <property type="entry name" value="LysM domain"/>
    <property type="match status" value="1"/>
</dbReference>